<organism evidence="1 2">
    <name type="scientific">Zopfia rhizophila CBS 207.26</name>
    <dbReference type="NCBI Taxonomy" id="1314779"/>
    <lineage>
        <taxon>Eukaryota</taxon>
        <taxon>Fungi</taxon>
        <taxon>Dikarya</taxon>
        <taxon>Ascomycota</taxon>
        <taxon>Pezizomycotina</taxon>
        <taxon>Dothideomycetes</taxon>
        <taxon>Dothideomycetes incertae sedis</taxon>
        <taxon>Zopfiaceae</taxon>
        <taxon>Zopfia</taxon>
    </lineage>
</organism>
<dbReference type="AlphaFoldDB" id="A0A6A6DGG5"/>
<dbReference type="EMBL" id="ML994690">
    <property type="protein sequence ID" value="KAF2177329.1"/>
    <property type="molecule type" value="Genomic_DNA"/>
</dbReference>
<dbReference type="OrthoDB" id="3535423at2759"/>
<accession>A0A6A6DGG5</accession>
<name>A0A6A6DGG5_9PEZI</name>
<proteinExistence type="predicted"/>
<evidence type="ECO:0000313" key="1">
    <source>
        <dbReference type="EMBL" id="KAF2177329.1"/>
    </source>
</evidence>
<keyword evidence="2" id="KW-1185">Reference proteome</keyword>
<gene>
    <name evidence="1" type="ORF">K469DRAFT_809538</name>
</gene>
<evidence type="ECO:0000313" key="2">
    <source>
        <dbReference type="Proteomes" id="UP000800200"/>
    </source>
</evidence>
<reference evidence="1" key="1">
    <citation type="journal article" date="2020" name="Stud. Mycol.">
        <title>101 Dothideomycetes genomes: a test case for predicting lifestyles and emergence of pathogens.</title>
        <authorList>
            <person name="Haridas S."/>
            <person name="Albert R."/>
            <person name="Binder M."/>
            <person name="Bloem J."/>
            <person name="Labutti K."/>
            <person name="Salamov A."/>
            <person name="Andreopoulos B."/>
            <person name="Baker S."/>
            <person name="Barry K."/>
            <person name="Bills G."/>
            <person name="Bluhm B."/>
            <person name="Cannon C."/>
            <person name="Castanera R."/>
            <person name="Culley D."/>
            <person name="Daum C."/>
            <person name="Ezra D."/>
            <person name="Gonzalez J."/>
            <person name="Henrissat B."/>
            <person name="Kuo A."/>
            <person name="Liang C."/>
            <person name="Lipzen A."/>
            <person name="Lutzoni F."/>
            <person name="Magnuson J."/>
            <person name="Mondo S."/>
            <person name="Nolan M."/>
            <person name="Ohm R."/>
            <person name="Pangilinan J."/>
            <person name="Park H.-J."/>
            <person name="Ramirez L."/>
            <person name="Alfaro M."/>
            <person name="Sun H."/>
            <person name="Tritt A."/>
            <person name="Yoshinaga Y."/>
            <person name="Zwiers L.-H."/>
            <person name="Turgeon B."/>
            <person name="Goodwin S."/>
            <person name="Spatafora J."/>
            <person name="Crous P."/>
            <person name="Grigoriev I."/>
        </authorList>
    </citation>
    <scope>NUCLEOTIDE SEQUENCE</scope>
    <source>
        <strain evidence="1">CBS 207.26</strain>
    </source>
</reference>
<protein>
    <submittedName>
        <fullName evidence="1">Uncharacterized protein</fullName>
    </submittedName>
</protein>
<sequence>MTVEAVLVINRYDWGNEDRRAKDEIALGDETNDDATQIRDKKSHERDTSSGGVWIHIPDTKYIFDRFGFDEARKAARSFIFFTMYTYSTRTTFVGLDRTLRVEETDEERFQRYLREGRNFKGLDALERQITWCDWSSHLPAESECLGHCDSHGHLLQSTDLDAIRIRQGVKANEFADPWKELCYACLNEMIMSYLKHFIVPASSCDIVVAAATSLFPQTFR</sequence>
<dbReference type="Proteomes" id="UP000800200">
    <property type="component" value="Unassembled WGS sequence"/>
</dbReference>